<protein>
    <submittedName>
        <fullName evidence="2">Uncharacterized protein</fullName>
    </submittedName>
</protein>
<dbReference type="Pfam" id="PF04720">
    <property type="entry name" value="PDDEXK_6"/>
    <property type="match status" value="1"/>
</dbReference>
<feature type="compositionally biased region" description="Low complexity" evidence="1">
    <location>
        <begin position="50"/>
        <end position="61"/>
    </location>
</feature>
<dbReference type="PANTHER" id="PTHR31579">
    <property type="entry name" value="OS03G0796600 PROTEIN"/>
    <property type="match status" value="1"/>
</dbReference>
<dbReference type="PANTHER" id="PTHR31579:SF1">
    <property type="entry name" value="OS03G0796600 PROTEIN"/>
    <property type="match status" value="1"/>
</dbReference>
<proteinExistence type="predicted"/>
<name>A0A6U0E441_9CHLO</name>
<evidence type="ECO:0000313" key="2">
    <source>
        <dbReference type="EMBL" id="CAD8217334.1"/>
    </source>
</evidence>
<dbReference type="EMBL" id="HBDW01001132">
    <property type="protein sequence ID" value="CAD8217334.1"/>
    <property type="molecule type" value="Transcribed_RNA"/>
</dbReference>
<organism evidence="2">
    <name type="scientific">Pycnococcus provasolii</name>
    <dbReference type="NCBI Taxonomy" id="41880"/>
    <lineage>
        <taxon>Eukaryota</taxon>
        <taxon>Viridiplantae</taxon>
        <taxon>Chlorophyta</taxon>
        <taxon>Pseudoscourfieldiophyceae</taxon>
        <taxon>Pseudoscourfieldiales</taxon>
        <taxon>Pycnococcaceae</taxon>
        <taxon>Pycnococcus</taxon>
    </lineage>
</organism>
<sequence length="305" mass="33807">MTYSKTTTLTTTLTTTYQQQQKNKPSTTSSIAPFMLFDGFDTNSDQHHGPSSSQQESPSSVQLSEIARLLKSEHNTQMSATLHNLLHSLSNPTTETVYHHFIENQIPCRLVTALGGGGDCLRTLRWTFVEVDVPQTNTRLVVEPRFRESFAIAHPTPAFQKILNAIPDIYVGSTRRLSALVEVLCEHVRLSFHAQGLPVPPWRQAIAMTSKWFPHPSRCRRDSWAQPIRPPSHSVDSATIYNCSPHSVLEEVSEGATATATTQQQSSNCKKALQYSNSTPLEGCTVRGGARVDHLACKPLMARAQ</sequence>
<dbReference type="InterPro" id="IPR006502">
    <property type="entry name" value="PDDEXK-like"/>
</dbReference>
<reference evidence="2" key="1">
    <citation type="submission" date="2021-01" db="EMBL/GenBank/DDBJ databases">
        <authorList>
            <person name="Corre E."/>
            <person name="Pelletier E."/>
            <person name="Niang G."/>
            <person name="Scheremetjew M."/>
            <person name="Finn R."/>
            <person name="Kale V."/>
            <person name="Holt S."/>
            <person name="Cochrane G."/>
            <person name="Meng A."/>
            <person name="Brown T."/>
            <person name="Cohen L."/>
        </authorList>
    </citation>
    <scope>NUCLEOTIDE SEQUENCE</scope>
    <source>
        <strain evidence="2">RCC251</strain>
    </source>
</reference>
<accession>A0A6U0E441</accession>
<gene>
    <name evidence="2" type="ORF">PPRO1472_LOCUS774</name>
</gene>
<feature type="region of interest" description="Disordered" evidence="1">
    <location>
        <begin position="42"/>
        <end position="61"/>
    </location>
</feature>
<dbReference type="AlphaFoldDB" id="A0A6U0E441"/>
<evidence type="ECO:0000256" key="1">
    <source>
        <dbReference type="SAM" id="MobiDB-lite"/>
    </source>
</evidence>